<dbReference type="Pfam" id="PF00248">
    <property type="entry name" value="Aldo_ket_red"/>
    <property type="match status" value="1"/>
</dbReference>
<dbReference type="InterPro" id="IPR036812">
    <property type="entry name" value="NAD(P)_OxRdtase_dom_sf"/>
</dbReference>
<evidence type="ECO:0000313" key="3">
    <source>
        <dbReference type="Proteomes" id="UP000061468"/>
    </source>
</evidence>
<dbReference type="GO" id="GO:0005829">
    <property type="term" value="C:cytosol"/>
    <property type="evidence" value="ECO:0007669"/>
    <property type="project" value="TreeGrafter"/>
</dbReference>
<evidence type="ECO:0000259" key="1">
    <source>
        <dbReference type="Pfam" id="PF00248"/>
    </source>
</evidence>
<organism evidence="2 3">
    <name type="scientific">Alteromonas mediterranea</name>
    <dbReference type="NCBI Taxonomy" id="314275"/>
    <lineage>
        <taxon>Bacteria</taxon>
        <taxon>Pseudomonadati</taxon>
        <taxon>Pseudomonadota</taxon>
        <taxon>Gammaproteobacteria</taxon>
        <taxon>Alteromonadales</taxon>
        <taxon>Alteromonadaceae</taxon>
        <taxon>Alteromonas/Salinimonas group</taxon>
        <taxon>Alteromonas</taxon>
    </lineage>
</organism>
<protein>
    <submittedName>
        <fullName evidence="2">Aldo/keto reductase</fullName>
    </submittedName>
</protein>
<gene>
    <name evidence="2" type="ORF">AV942_18335</name>
</gene>
<dbReference type="PANTHER" id="PTHR43364:SF1">
    <property type="entry name" value="OXIDOREDUCTASE YDHF"/>
    <property type="match status" value="1"/>
</dbReference>
<evidence type="ECO:0000313" key="2">
    <source>
        <dbReference type="EMBL" id="AMJ80109.1"/>
    </source>
</evidence>
<feature type="domain" description="NADP-dependent oxidoreductase" evidence="1">
    <location>
        <begin position="10"/>
        <end position="306"/>
    </location>
</feature>
<dbReference type="InterPro" id="IPR023210">
    <property type="entry name" value="NADP_OxRdtase_dom"/>
</dbReference>
<sequence length="316" mass="34983">MNEHFPHASRLIYGCMGLGGGWNNSPVTEADITQARSVIDTVLDLNINVFDHADIYTFGKAEIAFGEALKAAPSLRDNMIIQSKCAIRFDDDLGPKRYDFSANHIHNSVEGILTRLGIEQLDTLLLHRPDPLMELEEVAGTLQLLQQQGKIKHVGVSNMHGHQINYLQSALSTPIVANQLEMSLGFRDWLEDGITTNSAANRNTGYAPGTLEYCMLDNVQLQAWGSLAQGKYTGAKTENSEERATADLVAQLASEYQTTAEAIVLSWLMRHPANIAPVLGSTNIERIKASQKAVDVHLSREHWYKLFEVARGQEMP</sequence>
<name>A0AAC9AEF5_9ALTE</name>
<reference evidence="2 3" key="1">
    <citation type="submission" date="2015-12" db="EMBL/GenBank/DDBJ databases">
        <title>Intraspecies pangenome expansion in the marine bacterium Alteromonas.</title>
        <authorList>
            <person name="Lopez-Perez M."/>
            <person name="Rodriguez-Valera F."/>
        </authorList>
    </citation>
    <scope>NUCLEOTIDE SEQUENCE [LARGE SCALE GENOMIC DNA]</scope>
    <source>
        <strain evidence="2 3">UM8</strain>
    </source>
</reference>
<dbReference type="RefSeq" id="WP_015068318.1">
    <property type="nucleotide sequence ID" value="NZ_CP013928.1"/>
</dbReference>
<dbReference type="Proteomes" id="UP000061468">
    <property type="component" value="Chromosome"/>
</dbReference>
<dbReference type="CDD" id="cd19092">
    <property type="entry name" value="AKR_BsYcsN_EcYdhF-like"/>
    <property type="match status" value="1"/>
</dbReference>
<accession>A0AAC9AEF5</accession>
<dbReference type="Gene3D" id="3.20.20.100">
    <property type="entry name" value="NADP-dependent oxidoreductase domain"/>
    <property type="match status" value="1"/>
</dbReference>
<dbReference type="PANTHER" id="PTHR43364">
    <property type="entry name" value="NADH-SPECIFIC METHYLGLYOXAL REDUCTASE-RELATED"/>
    <property type="match status" value="1"/>
</dbReference>
<dbReference type="InterPro" id="IPR050523">
    <property type="entry name" value="AKR_Detox_Biosynth"/>
</dbReference>
<proteinExistence type="predicted"/>
<dbReference type="AlphaFoldDB" id="A0AAC9AEF5"/>
<dbReference type="EMBL" id="CP013928">
    <property type="protein sequence ID" value="AMJ80109.1"/>
    <property type="molecule type" value="Genomic_DNA"/>
</dbReference>
<dbReference type="SUPFAM" id="SSF51430">
    <property type="entry name" value="NAD(P)-linked oxidoreductase"/>
    <property type="match status" value="1"/>
</dbReference>